<proteinExistence type="predicted"/>
<gene>
    <name evidence="1" type="ORF">SAMN05444006_102115</name>
</gene>
<dbReference type="EMBL" id="FNOB01000002">
    <property type="protein sequence ID" value="SDW22211.1"/>
    <property type="molecule type" value="Genomic_DNA"/>
</dbReference>
<reference evidence="1 2" key="1">
    <citation type="submission" date="2016-10" db="EMBL/GenBank/DDBJ databases">
        <authorList>
            <person name="Varghese N."/>
            <person name="Submissions S."/>
        </authorList>
    </citation>
    <scope>NUCLEOTIDE SEQUENCE [LARGE SCALE GENOMIC DNA]</scope>
    <source>
        <strain evidence="1 2">DSM 24802</strain>
    </source>
</reference>
<dbReference type="Proteomes" id="UP000199541">
    <property type="component" value="Unassembled WGS sequence"/>
</dbReference>
<organism evidence="1 2">
    <name type="scientific">Allgaiera indica</name>
    <dbReference type="NCBI Taxonomy" id="765699"/>
    <lineage>
        <taxon>Bacteria</taxon>
        <taxon>Pseudomonadati</taxon>
        <taxon>Pseudomonadota</taxon>
        <taxon>Alphaproteobacteria</taxon>
        <taxon>Rhodobacterales</taxon>
        <taxon>Paracoccaceae</taxon>
        <taxon>Allgaiera</taxon>
    </lineage>
</organism>
<evidence type="ECO:0000313" key="2">
    <source>
        <dbReference type="Proteomes" id="UP000199541"/>
    </source>
</evidence>
<protein>
    <submittedName>
        <fullName evidence="1">Uncharacterized protein</fullName>
    </submittedName>
</protein>
<evidence type="ECO:0000313" key="1">
    <source>
        <dbReference type="EMBL" id="SDW22211.1"/>
    </source>
</evidence>
<comment type="caution">
    <text evidence="1">The sequence shown here is derived from an EMBL/GenBank/DDBJ whole genome shotgun (WGS) entry which is preliminary data.</text>
</comment>
<keyword evidence="2" id="KW-1185">Reference proteome</keyword>
<accession>A0A1H2RS18</accession>
<name>A0A1H2RS18_9RHOB</name>
<sequence length="139" mass="15506">MRLVLSAVALTDMLAAQIFYADETKHREAFGLKPKQDDSVFREKLAERDDDFRILRDLAKAQKHVKLARSDSKGTRVIEGAHQMTGRSTGAWGTRAWNTGQMNGLTVAGYVVTLNNGSVRNVLNVVERAQEFLESCIKP</sequence>